<dbReference type="InterPro" id="IPR051315">
    <property type="entry name" value="Bact_Chemotaxis_CheA"/>
</dbReference>
<evidence type="ECO:0000256" key="1">
    <source>
        <dbReference type="ARBA" id="ARBA00023012"/>
    </source>
</evidence>
<name>A0ABU7YTE7_9GAMM</name>
<dbReference type="Proteomes" id="UP001334501">
    <property type="component" value="Unassembled WGS sequence"/>
</dbReference>
<sequence>MDITQFHAAFFEESREGLDAMESGLLGLEAGGASADVVNVIFRAAHSIKGGAATFGFGRVTDLTHLLETLLDQARSGQRVLDGSAVGVLLEAGFGRVTDLTHLLETLLDQARSGQRVLDGSAVGVLLEAVDVLRGLLAAAEQGDGDGDGAVDHAALAHARAGLDRILAGASPETVDGAAGASEASTMAGGPDHWRIGFRPEPSLFMSGNDPLRILRELESLGELGATCLDDRLPPFSELDPFEAHLAWDLMLPGSVARGAIDEAFAWVEDQCELTIDAVQPEAAVAAPDADDAAAATAPALGAD</sequence>
<dbReference type="Pfam" id="PF01627">
    <property type="entry name" value="Hpt"/>
    <property type="match status" value="1"/>
</dbReference>
<keyword evidence="2" id="KW-0597">Phosphoprotein</keyword>
<dbReference type="PANTHER" id="PTHR43395">
    <property type="entry name" value="SENSOR HISTIDINE KINASE CHEA"/>
    <property type="match status" value="1"/>
</dbReference>
<dbReference type="SMART" id="SM00073">
    <property type="entry name" value="HPT"/>
    <property type="match status" value="1"/>
</dbReference>
<accession>A0ABU7YTE7</accession>
<feature type="modified residue" description="Phosphohistidine" evidence="2">
    <location>
        <position position="46"/>
    </location>
</feature>
<evidence type="ECO:0000259" key="3">
    <source>
        <dbReference type="PROSITE" id="PS50894"/>
    </source>
</evidence>
<protein>
    <submittedName>
        <fullName evidence="4">Hpt domain-containing protein</fullName>
    </submittedName>
</protein>
<comment type="caution">
    <text evidence="4">The sequence shown here is derived from an EMBL/GenBank/DDBJ whole genome shotgun (WGS) entry which is preliminary data.</text>
</comment>
<feature type="domain" description="HPt" evidence="3">
    <location>
        <begin position="1"/>
        <end position="107"/>
    </location>
</feature>
<dbReference type="InterPro" id="IPR036641">
    <property type="entry name" value="HPT_dom_sf"/>
</dbReference>
<dbReference type="PROSITE" id="PS50894">
    <property type="entry name" value="HPT"/>
    <property type="match status" value="1"/>
</dbReference>
<evidence type="ECO:0000313" key="4">
    <source>
        <dbReference type="EMBL" id="MEG3158845.1"/>
    </source>
</evidence>
<dbReference type="RefSeq" id="WP_412700659.1">
    <property type="nucleotide sequence ID" value="NZ_JAXGFO010000165.1"/>
</dbReference>
<gene>
    <name evidence="4" type="ORF">SNE33_13460</name>
</gene>
<organism evidence="4 5">
    <name type="scientific">Lysobacter zhanggongensis</name>
    <dbReference type="NCBI Taxonomy" id="1774951"/>
    <lineage>
        <taxon>Bacteria</taxon>
        <taxon>Pseudomonadati</taxon>
        <taxon>Pseudomonadota</taxon>
        <taxon>Gammaproteobacteria</taxon>
        <taxon>Lysobacterales</taxon>
        <taxon>Lysobacteraceae</taxon>
        <taxon>Lysobacter</taxon>
    </lineage>
</organism>
<reference evidence="4 5" key="1">
    <citation type="journal article" date="2017" name="Curr. Microbiol.">
        <title>Lysobacter zhanggongensis sp. nov. Isolated from a Pit Mud.</title>
        <authorList>
            <person name="Zhang X.F."/>
            <person name="Wang H.H."/>
            <person name="Sun X.Y."/>
            <person name="Pan C.M."/>
        </authorList>
    </citation>
    <scope>NUCLEOTIDE SEQUENCE [LARGE SCALE GENOMIC DNA]</scope>
    <source>
        <strain evidence="4 5">ZGLJ7-1</strain>
    </source>
</reference>
<keyword evidence="5" id="KW-1185">Reference proteome</keyword>
<evidence type="ECO:0000256" key="2">
    <source>
        <dbReference type="PROSITE-ProRule" id="PRU00110"/>
    </source>
</evidence>
<keyword evidence="1" id="KW-0902">Two-component regulatory system</keyword>
<evidence type="ECO:0000313" key="5">
    <source>
        <dbReference type="Proteomes" id="UP001334501"/>
    </source>
</evidence>
<dbReference type="SUPFAM" id="SSF47226">
    <property type="entry name" value="Histidine-containing phosphotransfer domain, HPT domain"/>
    <property type="match status" value="2"/>
</dbReference>
<feature type="non-terminal residue" evidence="4">
    <location>
        <position position="304"/>
    </location>
</feature>
<proteinExistence type="predicted"/>
<dbReference type="InterPro" id="IPR008207">
    <property type="entry name" value="Sig_transdc_His_kin_Hpt_dom"/>
</dbReference>
<dbReference type="EMBL" id="JAXGFO010000165">
    <property type="protein sequence ID" value="MEG3158845.1"/>
    <property type="molecule type" value="Genomic_DNA"/>
</dbReference>
<dbReference type="PANTHER" id="PTHR43395:SF10">
    <property type="entry name" value="CHEMOTAXIS PROTEIN CHEA"/>
    <property type="match status" value="1"/>
</dbReference>
<dbReference type="CDD" id="cd00088">
    <property type="entry name" value="HPT"/>
    <property type="match status" value="1"/>
</dbReference>
<dbReference type="Gene3D" id="1.20.120.160">
    <property type="entry name" value="HPT domain"/>
    <property type="match status" value="2"/>
</dbReference>